<name>A0A428MTA4_9BACI</name>
<dbReference type="Proteomes" id="UP000275076">
    <property type="component" value="Unassembled WGS sequence"/>
</dbReference>
<feature type="transmembrane region" description="Helical" evidence="1">
    <location>
        <begin position="6"/>
        <end position="22"/>
    </location>
</feature>
<keyword evidence="1" id="KW-0812">Transmembrane</keyword>
<evidence type="ECO:0000313" key="2">
    <source>
        <dbReference type="EMBL" id="RSL29351.1"/>
    </source>
</evidence>
<keyword evidence="3" id="KW-1185">Reference proteome</keyword>
<keyword evidence="1" id="KW-0472">Membrane</keyword>
<dbReference type="NCBIfam" id="TIGR02862">
    <property type="entry name" value="spore_BofA"/>
    <property type="match status" value="1"/>
</dbReference>
<keyword evidence="1" id="KW-1133">Transmembrane helix</keyword>
<dbReference type="InterPro" id="IPR010001">
    <property type="entry name" value="BofA"/>
</dbReference>
<gene>
    <name evidence="2" type="primary">bofA</name>
    <name evidence="2" type="ORF">D7Z54_31605</name>
</gene>
<feature type="transmembrane region" description="Helical" evidence="1">
    <location>
        <begin position="34"/>
        <end position="54"/>
    </location>
</feature>
<dbReference type="EMBL" id="RBVX01000072">
    <property type="protein sequence ID" value="RSL29351.1"/>
    <property type="molecule type" value="Genomic_DNA"/>
</dbReference>
<protein>
    <submittedName>
        <fullName evidence="2">Pro-sigmaK processing inhibitor BofA</fullName>
    </submittedName>
</protein>
<dbReference type="AlphaFoldDB" id="A0A428MTA4"/>
<dbReference type="OrthoDB" id="2692225at2"/>
<proteinExistence type="predicted"/>
<organism evidence="2 3">
    <name type="scientific">Salibacterium salarium</name>
    <dbReference type="NCBI Taxonomy" id="284579"/>
    <lineage>
        <taxon>Bacteria</taxon>
        <taxon>Bacillati</taxon>
        <taxon>Bacillota</taxon>
        <taxon>Bacilli</taxon>
        <taxon>Bacillales</taxon>
        <taxon>Bacillaceae</taxon>
    </lineage>
</organism>
<evidence type="ECO:0000313" key="3">
    <source>
        <dbReference type="Proteomes" id="UP000275076"/>
    </source>
</evidence>
<dbReference type="Pfam" id="PF07441">
    <property type="entry name" value="BofA"/>
    <property type="match status" value="1"/>
</dbReference>
<sequence>MDPILYISLAGVGVCLFFLIGGGKKSFKWVGSILVRLIVGALALFFLNAFGSAFDYHLPINLVTVLISGLLGIPGVLMLVAVDLFIIM</sequence>
<accession>A0A428MTA4</accession>
<dbReference type="RefSeq" id="WP_125562671.1">
    <property type="nucleotide sequence ID" value="NZ_RBVX01000072.1"/>
</dbReference>
<comment type="caution">
    <text evidence="2">The sequence shown here is derived from an EMBL/GenBank/DDBJ whole genome shotgun (WGS) entry which is preliminary data.</text>
</comment>
<evidence type="ECO:0000256" key="1">
    <source>
        <dbReference type="SAM" id="Phobius"/>
    </source>
</evidence>
<reference evidence="2 3" key="1">
    <citation type="submission" date="2018-10" db="EMBL/GenBank/DDBJ databases">
        <title>Draft genome sequence of Bacillus salarius IM0101, isolated from a hypersaline soil in Inner Mongolia, China.</title>
        <authorList>
            <person name="Yamprayoonswat W."/>
            <person name="Boonvisut S."/>
            <person name="Jumpathong W."/>
            <person name="Sittihan S."/>
            <person name="Ruangsuj P."/>
            <person name="Wanthongcharoen S."/>
            <person name="Thongpramul N."/>
            <person name="Pimmason S."/>
            <person name="Yu B."/>
            <person name="Yasawong M."/>
        </authorList>
    </citation>
    <scope>NUCLEOTIDE SEQUENCE [LARGE SCALE GENOMIC DNA]</scope>
    <source>
        <strain evidence="2 3">IM0101</strain>
    </source>
</reference>
<feature type="transmembrane region" description="Helical" evidence="1">
    <location>
        <begin position="60"/>
        <end position="86"/>
    </location>
</feature>